<dbReference type="InterPro" id="IPR036249">
    <property type="entry name" value="Thioredoxin-like_sf"/>
</dbReference>
<evidence type="ECO:0000313" key="5">
    <source>
        <dbReference type="EMBL" id="RCW64060.1"/>
    </source>
</evidence>
<dbReference type="Gene3D" id="3.40.30.10">
    <property type="entry name" value="Glutaredoxin"/>
    <property type="match status" value="1"/>
</dbReference>
<dbReference type="SUPFAM" id="SSF52833">
    <property type="entry name" value="Thioredoxin-like"/>
    <property type="match status" value="1"/>
</dbReference>
<name>A0A368X7U1_MARNT</name>
<feature type="region of interest" description="Disordered" evidence="2">
    <location>
        <begin position="248"/>
        <end position="276"/>
    </location>
</feature>
<dbReference type="AlphaFoldDB" id="A0A368X7U1"/>
<dbReference type="GO" id="GO:0042597">
    <property type="term" value="C:periplasmic space"/>
    <property type="evidence" value="ECO:0007669"/>
    <property type="project" value="UniProtKB-SubCell"/>
</dbReference>
<protein>
    <recommendedName>
        <fullName evidence="1">Thiol:disulfide interchange protein DsbC</fullName>
    </recommendedName>
</protein>
<dbReference type="PANTHER" id="PTHR35272:SF3">
    <property type="entry name" value="THIOL:DISULFIDE INTERCHANGE PROTEIN DSBC"/>
    <property type="match status" value="1"/>
</dbReference>
<dbReference type="InterPro" id="IPR009094">
    <property type="entry name" value="DiS-bond_isomerase_DsbC/G_N_sf"/>
</dbReference>
<feature type="domain" description="Disulphide bond isomerase DsbC/G N-terminal" evidence="4">
    <location>
        <begin position="30"/>
        <end position="82"/>
    </location>
</feature>
<dbReference type="SUPFAM" id="SSF54423">
    <property type="entry name" value="DsbC/DsbG N-terminal domain-like"/>
    <property type="match status" value="1"/>
</dbReference>
<reference evidence="5 6" key="1">
    <citation type="submission" date="2018-07" db="EMBL/GenBank/DDBJ databases">
        <title>Freshwater and sediment microbial communities from various areas in North America, analyzing microbe dynamics in response to fracking.</title>
        <authorList>
            <person name="Lamendella R."/>
        </authorList>
    </citation>
    <scope>NUCLEOTIDE SEQUENCE [LARGE SCALE GENOMIC DNA]</scope>
    <source>
        <strain evidence="5 6">105B</strain>
    </source>
</reference>
<evidence type="ECO:0000313" key="6">
    <source>
        <dbReference type="Proteomes" id="UP000253647"/>
    </source>
</evidence>
<evidence type="ECO:0000259" key="4">
    <source>
        <dbReference type="Pfam" id="PF10411"/>
    </source>
</evidence>
<evidence type="ECO:0000256" key="1">
    <source>
        <dbReference type="ARBA" id="ARBA00013829"/>
    </source>
</evidence>
<organism evidence="5 6">
    <name type="scientific">Marinobacter nauticus</name>
    <name type="common">Marinobacter hydrocarbonoclasticus</name>
    <name type="synonym">Marinobacter aquaeolei</name>
    <dbReference type="NCBI Taxonomy" id="2743"/>
    <lineage>
        <taxon>Bacteria</taxon>
        <taxon>Pseudomonadati</taxon>
        <taxon>Pseudomonadota</taxon>
        <taxon>Gammaproteobacteria</taxon>
        <taxon>Pseudomonadales</taxon>
        <taxon>Marinobacteraceae</taxon>
        <taxon>Marinobacter</taxon>
    </lineage>
</organism>
<comment type="caution">
    <text evidence="5">The sequence shown here is derived from an EMBL/GenBank/DDBJ whole genome shotgun (WGS) entry which is preliminary data.</text>
</comment>
<sequence>MNLSKTALYAFTMAVVFVFSANAHANSFEKIKEMGLGAKSIVEMPIDGMVAYVAENGKVFFMSSDGRYVFSGGAVTDVWNGTPLETGGDIQRSARTIPLESMEIDFDKLDALSIGTGSKTVHVITDPTCPACRKLTDLIPEYGDEYTFKILALPALGKRSEEITKRLACEPDRELAAQALLDGTADQLPAPRNCNLDAYKQALLLADYIRVREVPFLIGPNNVVSRGLPNNLQSWLEESSTFLPAASVQSGAGEGQGAVGPVSSDSLNQRLREALN</sequence>
<dbReference type="PANTHER" id="PTHR35272">
    <property type="entry name" value="THIOL:DISULFIDE INTERCHANGE PROTEIN DSBC-RELATED"/>
    <property type="match status" value="1"/>
</dbReference>
<dbReference type="Proteomes" id="UP000253647">
    <property type="component" value="Unassembled WGS sequence"/>
</dbReference>
<dbReference type="RefSeq" id="WP_114435170.1">
    <property type="nucleotide sequence ID" value="NZ_QPJI01000016.1"/>
</dbReference>
<dbReference type="Pfam" id="PF10411">
    <property type="entry name" value="DsbC_N"/>
    <property type="match status" value="1"/>
</dbReference>
<evidence type="ECO:0000256" key="2">
    <source>
        <dbReference type="SAM" id="MobiDB-lite"/>
    </source>
</evidence>
<proteinExistence type="predicted"/>
<accession>A0A368X7U1</accession>
<dbReference type="InterPro" id="IPR018950">
    <property type="entry name" value="DiS-bond_isomerase_DsbC/G_N"/>
</dbReference>
<dbReference type="EMBL" id="QPJI01000016">
    <property type="protein sequence ID" value="RCW64060.1"/>
    <property type="molecule type" value="Genomic_DNA"/>
</dbReference>
<feature type="chain" id="PRO_5016754039" description="Thiol:disulfide interchange protein DsbC" evidence="3">
    <location>
        <begin position="26"/>
        <end position="276"/>
    </location>
</feature>
<dbReference type="Gene3D" id="3.10.450.70">
    <property type="entry name" value="Disulphide bond isomerase, DsbC/G, N-terminal"/>
    <property type="match status" value="1"/>
</dbReference>
<dbReference type="InterPro" id="IPR051470">
    <property type="entry name" value="Thiol:disulfide_interchange"/>
</dbReference>
<keyword evidence="3" id="KW-0732">Signal</keyword>
<feature type="signal peptide" evidence="3">
    <location>
        <begin position="1"/>
        <end position="25"/>
    </location>
</feature>
<evidence type="ECO:0000256" key="3">
    <source>
        <dbReference type="SAM" id="SignalP"/>
    </source>
</evidence>
<gene>
    <name evidence="5" type="ORF">DET61_116101</name>
</gene>